<feature type="repeat" description="PPR" evidence="2">
    <location>
        <begin position="31"/>
        <end position="65"/>
    </location>
</feature>
<comment type="caution">
    <text evidence="3">The sequence shown here is derived from an EMBL/GenBank/DDBJ whole genome shotgun (WGS) entry which is preliminary data.</text>
</comment>
<proteinExistence type="predicted"/>
<dbReference type="InterPro" id="IPR052308">
    <property type="entry name" value="PPR_domain-containing"/>
</dbReference>
<dbReference type="Pfam" id="PF13812">
    <property type="entry name" value="PPR_3"/>
    <property type="match status" value="2"/>
</dbReference>
<evidence type="ECO:0000256" key="1">
    <source>
        <dbReference type="ARBA" id="ARBA00022737"/>
    </source>
</evidence>
<evidence type="ECO:0000313" key="3">
    <source>
        <dbReference type="EMBL" id="KAK6924923.1"/>
    </source>
</evidence>
<dbReference type="Pfam" id="PF01535">
    <property type="entry name" value="PPR"/>
    <property type="match status" value="1"/>
</dbReference>
<dbReference type="NCBIfam" id="TIGR00756">
    <property type="entry name" value="PPR"/>
    <property type="match status" value="1"/>
</dbReference>
<dbReference type="EMBL" id="JBAMMX010000016">
    <property type="protein sequence ID" value="KAK6924923.1"/>
    <property type="molecule type" value="Genomic_DNA"/>
</dbReference>
<dbReference type="PANTHER" id="PTHR47937:SF1">
    <property type="entry name" value="OS03G0824100 PROTEIN"/>
    <property type="match status" value="1"/>
</dbReference>
<dbReference type="InterPro" id="IPR002885">
    <property type="entry name" value="PPR_rpt"/>
</dbReference>
<dbReference type="AlphaFoldDB" id="A0AAN8UXQ9"/>
<evidence type="ECO:0000313" key="4">
    <source>
        <dbReference type="Proteomes" id="UP001370490"/>
    </source>
</evidence>
<dbReference type="GO" id="GO:0009507">
    <property type="term" value="C:chloroplast"/>
    <property type="evidence" value="ECO:0007669"/>
    <property type="project" value="TreeGrafter"/>
</dbReference>
<dbReference type="PANTHER" id="PTHR47937">
    <property type="entry name" value="PLASTID TRANSCRIPTIONALLY ACTIVE CHROMOSOME 2-LIKE PROTEIN"/>
    <property type="match status" value="1"/>
</dbReference>
<reference evidence="3 4" key="1">
    <citation type="submission" date="2023-12" db="EMBL/GenBank/DDBJ databases">
        <title>A high-quality genome assembly for Dillenia turbinata (Dilleniales).</title>
        <authorList>
            <person name="Chanderbali A."/>
        </authorList>
    </citation>
    <scope>NUCLEOTIDE SEQUENCE [LARGE SCALE GENOMIC DNA]</scope>
    <source>
        <strain evidence="3">LSX21</strain>
        <tissue evidence="3">Leaf</tissue>
    </source>
</reference>
<dbReference type="Proteomes" id="UP001370490">
    <property type="component" value="Unassembled WGS sequence"/>
</dbReference>
<protein>
    <submittedName>
        <fullName evidence="3">Pentatricopeptide repeat</fullName>
    </submittedName>
</protein>
<accession>A0AAN8UXQ9</accession>
<dbReference type="GO" id="GO:0042793">
    <property type="term" value="P:plastid transcription"/>
    <property type="evidence" value="ECO:0007669"/>
    <property type="project" value="TreeGrafter"/>
</dbReference>
<name>A0AAN8UXQ9_9MAGN</name>
<sequence length="191" mass="21869">MKDERVFGEGGYFKEVVTLFRDMVEENVEPNMETYEGLIFACGKGGLYEDAQEILLHMTEKDAVLSSKAYTGVIEAYWQAALYEEALVAFNTMNEVGNELTVETYNILIHMSVRSYVKMEKTRSDPDEWTLETVLSVYCSAGLVHESKEQFKEIKGLGWDDALKVLDEMLANRASNIHQFQTVWILIEEPE</sequence>
<dbReference type="PROSITE" id="PS51375">
    <property type="entry name" value="PPR"/>
    <property type="match status" value="1"/>
</dbReference>
<dbReference type="InterPro" id="IPR011990">
    <property type="entry name" value="TPR-like_helical_dom_sf"/>
</dbReference>
<keyword evidence="4" id="KW-1185">Reference proteome</keyword>
<gene>
    <name evidence="3" type="ORF">RJ641_009249</name>
</gene>
<evidence type="ECO:0000256" key="2">
    <source>
        <dbReference type="PROSITE-ProRule" id="PRU00708"/>
    </source>
</evidence>
<keyword evidence="1" id="KW-0677">Repeat</keyword>
<dbReference type="Gene3D" id="1.25.40.10">
    <property type="entry name" value="Tetratricopeptide repeat domain"/>
    <property type="match status" value="1"/>
</dbReference>
<organism evidence="3 4">
    <name type="scientific">Dillenia turbinata</name>
    <dbReference type="NCBI Taxonomy" id="194707"/>
    <lineage>
        <taxon>Eukaryota</taxon>
        <taxon>Viridiplantae</taxon>
        <taxon>Streptophyta</taxon>
        <taxon>Embryophyta</taxon>
        <taxon>Tracheophyta</taxon>
        <taxon>Spermatophyta</taxon>
        <taxon>Magnoliopsida</taxon>
        <taxon>eudicotyledons</taxon>
        <taxon>Gunneridae</taxon>
        <taxon>Pentapetalae</taxon>
        <taxon>Dilleniales</taxon>
        <taxon>Dilleniaceae</taxon>
        <taxon>Dillenia</taxon>
    </lineage>
</organism>